<feature type="chain" id="PRO_5019258046" description="Aspartate-semialdehyde dehydrogenase" evidence="1">
    <location>
        <begin position="25"/>
        <end position="184"/>
    </location>
</feature>
<reference evidence="2 3" key="1">
    <citation type="journal article" date="2017" name="Int. J. Syst. Evol. Microbiol.">
        <title>Erythrobacter aquimixticola sp. nov., isolated from the junction between the ocean and a freshwater spring.</title>
        <authorList>
            <person name="Park S."/>
            <person name="Jung Y.T."/>
            <person name="Choi S.J."/>
            <person name="Yoon J.H."/>
        </authorList>
    </citation>
    <scope>NUCLEOTIDE SEQUENCE [LARGE SCALE GENOMIC DNA]</scope>
    <source>
        <strain evidence="2 3">JSSK-14</strain>
    </source>
</reference>
<evidence type="ECO:0000313" key="2">
    <source>
        <dbReference type="EMBL" id="RJY08800.1"/>
    </source>
</evidence>
<keyword evidence="3" id="KW-1185">Reference proteome</keyword>
<dbReference type="EMBL" id="RAHX01000001">
    <property type="protein sequence ID" value="RJY08800.1"/>
    <property type="molecule type" value="Genomic_DNA"/>
</dbReference>
<dbReference type="Proteomes" id="UP000285232">
    <property type="component" value="Unassembled WGS sequence"/>
</dbReference>
<accession>A0A419RSP6</accession>
<evidence type="ECO:0000256" key="1">
    <source>
        <dbReference type="SAM" id="SignalP"/>
    </source>
</evidence>
<organism evidence="2 3">
    <name type="scientific">Aurantiacibacter aquimixticola</name>
    <dbReference type="NCBI Taxonomy" id="1958945"/>
    <lineage>
        <taxon>Bacteria</taxon>
        <taxon>Pseudomonadati</taxon>
        <taxon>Pseudomonadota</taxon>
        <taxon>Alphaproteobacteria</taxon>
        <taxon>Sphingomonadales</taxon>
        <taxon>Erythrobacteraceae</taxon>
        <taxon>Aurantiacibacter</taxon>
    </lineage>
</organism>
<sequence>MKPMRIFAAVATPLVLLAACAPEAEEAEAPVEEAATAEPAENATLDLQATGIVVPPQSGFEQLAVPFGSQRVATEATLGNVLGEATGSTAGGDDCALATTQYDGLTAAFSDDQFVGYYATAPYVPDLDRAAMIADSGVEMVEGSTLGEEFTIGSEGALISGLFSGEGEDATVEALWAGENCIFR</sequence>
<keyword evidence="1" id="KW-0732">Signal</keyword>
<dbReference type="AlphaFoldDB" id="A0A419RSP6"/>
<name>A0A419RSP6_9SPHN</name>
<dbReference type="PROSITE" id="PS51257">
    <property type="entry name" value="PROKAR_LIPOPROTEIN"/>
    <property type="match status" value="1"/>
</dbReference>
<evidence type="ECO:0000313" key="3">
    <source>
        <dbReference type="Proteomes" id="UP000285232"/>
    </source>
</evidence>
<gene>
    <name evidence="2" type="ORF">D6201_04985</name>
</gene>
<protein>
    <recommendedName>
        <fullName evidence="4">Aspartate-semialdehyde dehydrogenase</fullName>
    </recommendedName>
</protein>
<evidence type="ECO:0008006" key="4">
    <source>
        <dbReference type="Google" id="ProtNLM"/>
    </source>
</evidence>
<proteinExistence type="predicted"/>
<comment type="caution">
    <text evidence="2">The sequence shown here is derived from an EMBL/GenBank/DDBJ whole genome shotgun (WGS) entry which is preliminary data.</text>
</comment>
<feature type="signal peptide" evidence="1">
    <location>
        <begin position="1"/>
        <end position="24"/>
    </location>
</feature>